<accession>A0AAW6U894</accession>
<dbReference type="Proteomes" id="UP001431532">
    <property type="component" value="Unassembled WGS sequence"/>
</dbReference>
<organism evidence="4 5">
    <name type="scientific">Peloplasma aerotolerans</name>
    <dbReference type="NCBI Taxonomy" id="3044389"/>
    <lineage>
        <taxon>Bacteria</taxon>
        <taxon>Bacillati</taxon>
        <taxon>Mycoplasmatota</taxon>
        <taxon>Mollicutes</taxon>
        <taxon>Acholeplasmatales</taxon>
        <taxon>Acholeplasmataceae</taxon>
        <taxon>Peloplasma</taxon>
    </lineage>
</organism>
<dbReference type="SUPFAM" id="SSF53474">
    <property type="entry name" value="alpha/beta-Hydrolases"/>
    <property type="match status" value="1"/>
</dbReference>
<evidence type="ECO:0000256" key="2">
    <source>
        <dbReference type="PIRSR" id="PIRSR639069-2"/>
    </source>
</evidence>
<dbReference type="AlphaFoldDB" id="A0AAW6U894"/>
<dbReference type="GO" id="GO:0052689">
    <property type="term" value="F:carboxylic ester hydrolase activity"/>
    <property type="evidence" value="ECO:0007669"/>
    <property type="project" value="TreeGrafter"/>
</dbReference>
<dbReference type="Gene3D" id="3.40.50.1820">
    <property type="entry name" value="alpha/beta hydrolase"/>
    <property type="match status" value="1"/>
</dbReference>
<dbReference type="PANTHER" id="PTHR40111:SF1">
    <property type="entry name" value="CEPHALOSPORIN-C DEACETYLASE"/>
    <property type="match status" value="1"/>
</dbReference>
<dbReference type="GO" id="GO:0005976">
    <property type="term" value="P:polysaccharide metabolic process"/>
    <property type="evidence" value="ECO:0007669"/>
    <property type="project" value="TreeGrafter"/>
</dbReference>
<evidence type="ECO:0000313" key="5">
    <source>
        <dbReference type="Proteomes" id="UP001431532"/>
    </source>
</evidence>
<sequence>MNEKPVSWIEPKNFSDFWKHQISIIEQIDPKFEIIKTESFQETGLCAYFKFFGAQNETLYGFYIKHNQQEKTPVVIHFHGYWWHKGEPQDYINWFQEGYAVIVMDIRGQKGESKDTYPYKSGYKNNDHRLMIRGIEDPNESYILHTYLDGYQLIRVAKSLPFVNENEIILDGVSQGGSIVVALGALSQVCLICADVPGNTHFYYRYLNRSGSGAEFNDYVNENNVNAETILNNLKYFDNVFHAKRILSPILISAGSEDEICPLEYFKYAYKNIKSYKHLVEYKGAGHEGGGKRHQKIKLTWVREKINECRQLVKTTIN</sequence>
<proteinExistence type="predicted"/>
<dbReference type="Pfam" id="PF05448">
    <property type="entry name" value="AXE1"/>
    <property type="match status" value="1"/>
</dbReference>
<comment type="caution">
    <text evidence="4">The sequence shown here is derived from an EMBL/GenBank/DDBJ whole genome shotgun (WGS) entry which is preliminary data.</text>
</comment>
<dbReference type="RefSeq" id="WP_282838706.1">
    <property type="nucleotide sequence ID" value="NZ_JASCXW010000003.1"/>
</dbReference>
<feature type="active site" description="Nucleophile" evidence="1">
    <location>
        <position position="174"/>
    </location>
</feature>
<dbReference type="InterPro" id="IPR039069">
    <property type="entry name" value="CE7"/>
</dbReference>
<evidence type="ECO:0000313" key="4">
    <source>
        <dbReference type="EMBL" id="MDI6452291.1"/>
    </source>
</evidence>
<feature type="binding site" evidence="2">
    <location>
        <position position="81"/>
    </location>
    <ligand>
        <name>substrate</name>
    </ligand>
</feature>
<keyword evidence="5" id="KW-1185">Reference proteome</keyword>
<evidence type="ECO:0000256" key="1">
    <source>
        <dbReference type="PIRSR" id="PIRSR639069-1"/>
    </source>
</evidence>
<name>A0AAW6U894_9MOLU</name>
<dbReference type="InterPro" id="IPR008391">
    <property type="entry name" value="AXE1_dom"/>
</dbReference>
<gene>
    <name evidence="4" type="ORF">QJ521_01835</name>
</gene>
<dbReference type="EMBL" id="JASCXW010000003">
    <property type="protein sequence ID" value="MDI6452291.1"/>
    <property type="molecule type" value="Genomic_DNA"/>
</dbReference>
<feature type="active site" description="Charge relay system" evidence="1">
    <location>
        <position position="287"/>
    </location>
</feature>
<protein>
    <submittedName>
        <fullName evidence="4">Acetylxylan esterase</fullName>
    </submittedName>
</protein>
<reference evidence="4" key="1">
    <citation type="submission" date="2023-05" db="EMBL/GenBank/DDBJ databases">
        <title>Mariniplasma microaerophilum sp. nov., a novel anaerobic mollicute isolated from terrestrial mud volcano, Taman Peninsula, Russia.</title>
        <authorList>
            <person name="Khomyakova M.A."/>
            <person name="Merkel A.Y."/>
            <person name="Slobodkin A.I."/>
        </authorList>
    </citation>
    <scope>NUCLEOTIDE SEQUENCE</scope>
    <source>
        <strain evidence="4">M4Ah</strain>
    </source>
</reference>
<dbReference type="InterPro" id="IPR029058">
    <property type="entry name" value="AB_hydrolase_fold"/>
</dbReference>
<evidence type="ECO:0000259" key="3">
    <source>
        <dbReference type="Pfam" id="PF05448"/>
    </source>
</evidence>
<feature type="active site" description="Charge relay system" evidence="1">
    <location>
        <position position="258"/>
    </location>
</feature>
<dbReference type="PANTHER" id="PTHR40111">
    <property type="entry name" value="CEPHALOSPORIN-C DEACETYLASE"/>
    <property type="match status" value="1"/>
</dbReference>
<feature type="domain" description="Acetyl xylan esterase" evidence="3">
    <location>
        <begin position="10"/>
        <end position="302"/>
    </location>
</feature>